<organism evidence="1 2">
    <name type="scientific">Datura stramonium</name>
    <name type="common">Jimsonweed</name>
    <name type="synonym">Common thornapple</name>
    <dbReference type="NCBI Taxonomy" id="4076"/>
    <lineage>
        <taxon>Eukaryota</taxon>
        <taxon>Viridiplantae</taxon>
        <taxon>Streptophyta</taxon>
        <taxon>Embryophyta</taxon>
        <taxon>Tracheophyta</taxon>
        <taxon>Spermatophyta</taxon>
        <taxon>Magnoliopsida</taxon>
        <taxon>eudicotyledons</taxon>
        <taxon>Gunneridae</taxon>
        <taxon>Pentapetalae</taxon>
        <taxon>asterids</taxon>
        <taxon>lamiids</taxon>
        <taxon>Solanales</taxon>
        <taxon>Solanaceae</taxon>
        <taxon>Solanoideae</taxon>
        <taxon>Datureae</taxon>
        <taxon>Datura</taxon>
    </lineage>
</organism>
<dbReference type="EMBL" id="JACEIK010001598">
    <property type="protein sequence ID" value="MCD7470716.1"/>
    <property type="molecule type" value="Genomic_DNA"/>
</dbReference>
<gene>
    <name evidence="1" type="ORF">HAX54_010741</name>
</gene>
<accession>A0ABS8TIN6</accession>
<proteinExistence type="predicted"/>
<reference evidence="1 2" key="1">
    <citation type="journal article" date="2021" name="BMC Genomics">
        <title>Datura genome reveals duplications of psychoactive alkaloid biosynthetic genes and high mutation rate following tissue culture.</title>
        <authorList>
            <person name="Rajewski A."/>
            <person name="Carter-House D."/>
            <person name="Stajich J."/>
            <person name="Litt A."/>
        </authorList>
    </citation>
    <scope>NUCLEOTIDE SEQUENCE [LARGE SCALE GENOMIC DNA]</scope>
    <source>
        <strain evidence="1">AR-01</strain>
    </source>
</reference>
<dbReference type="Proteomes" id="UP000823775">
    <property type="component" value="Unassembled WGS sequence"/>
</dbReference>
<name>A0ABS8TIN6_DATST</name>
<protein>
    <submittedName>
        <fullName evidence="1">Uncharacterized protein</fullName>
    </submittedName>
</protein>
<evidence type="ECO:0000313" key="1">
    <source>
        <dbReference type="EMBL" id="MCD7470716.1"/>
    </source>
</evidence>
<keyword evidence="2" id="KW-1185">Reference proteome</keyword>
<sequence>MVVDGDGVTGGTVTGTHMVLIGCFTIEVNRLVVSQPVEQDVWIPTYGKLIGGFTIGGTALWNSNWRQIDRGFTTGGTVTGGNSNWWQINGRFYRGWNCDSVEPPIGGNLIGLDNGRGSWAFSL</sequence>
<evidence type="ECO:0000313" key="2">
    <source>
        <dbReference type="Proteomes" id="UP000823775"/>
    </source>
</evidence>
<comment type="caution">
    <text evidence="1">The sequence shown here is derived from an EMBL/GenBank/DDBJ whole genome shotgun (WGS) entry which is preliminary data.</text>
</comment>